<proteinExistence type="inferred from homology"/>
<dbReference type="Pfam" id="PF00400">
    <property type="entry name" value="WD40"/>
    <property type="match status" value="1"/>
</dbReference>
<reference evidence="13" key="2">
    <citation type="submission" date="2025-08" db="UniProtKB">
        <authorList>
            <consortium name="Ensembl"/>
        </authorList>
    </citation>
    <scope>IDENTIFICATION</scope>
</reference>
<dbReference type="Proteomes" id="UP000265040">
    <property type="component" value="Chromosome 8"/>
</dbReference>
<dbReference type="GO" id="GO:0034388">
    <property type="term" value="C:Pwp2p-containing subcomplex of 90S preribosome"/>
    <property type="evidence" value="ECO:0007669"/>
    <property type="project" value="TreeGrafter"/>
</dbReference>
<evidence type="ECO:0000256" key="6">
    <source>
        <dbReference type="ARBA" id="ARBA00023242"/>
    </source>
</evidence>
<name>A0A7N6BIW4_ANATE</name>
<evidence type="ECO:0000313" key="13">
    <source>
        <dbReference type="Ensembl" id="ENSATEP00000063692.1"/>
    </source>
</evidence>
<evidence type="ECO:0000256" key="4">
    <source>
        <dbReference type="ARBA" id="ARBA00022574"/>
    </source>
</evidence>
<organism evidence="13 14">
    <name type="scientific">Anabas testudineus</name>
    <name type="common">Climbing perch</name>
    <name type="synonym">Anthias testudineus</name>
    <dbReference type="NCBI Taxonomy" id="64144"/>
    <lineage>
        <taxon>Eukaryota</taxon>
        <taxon>Metazoa</taxon>
        <taxon>Chordata</taxon>
        <taxon>Craniata</taxon>
        <taxon>Vertebrata</taxon>
        <taxon>Euteleostomi</taxon>
        <taxon>Actinopterygii</taxon>
        <taxon>Neopterygii</taxon>
        <taxon>Teleostei</taxon>
        <taxon>Neoteleostei</taxon>
        <taxon>Acanthomorphata</taxon>
        <taxon>Anabantaria</taxon>
        <taxon>Anabantiformes</taxon>
        <taxon>Anabantoidei</taxon>
        <taxon>Anabantidae</taxon>
        <taxon>Anabas</taxon>
    </lineage>
</organism>
<evidence type="ECO:0000256" key="1">
    <source>
        <dbReference type="ARBA" id="ARBA00004604"/>
    </source>
</evidence>
<evidence type="ECO:0000256" key="10">
    <source>
        <dbReference type="ARBA" id="ARBA00075773"/>
    </source>
</evidence>
<comment type="subcellular location">
    <subcellularLocation>
        <location evidence="1">Nucleus</location>
        <location evidence="1">Nucleolus</location>
    </subcellularLocation>
</comment>
<dbReference type="InterPro" id="IPR015943">
    <property type="entry name" value="WD40/YVTN_repeat-like_dom_sf"/>
</dbReference>
<evidence type="ECO:0000256" key="8">
    <source>
        <dbReference type="ARBA" id="ARBA00058527"/>
    </source>
</evidence>
<keyword evidence="3" id="KW-0597">Phosphoprotein</keyword>
<keyword evidence="14" id="KW-1185">Reference proteome</keyword>
<dbReference type="Gene3D" id="2.130.10.10">
    <property type="entry name" value="YVTN repeat-like/Quinoprotein amine dehydrogenase"/>
    <property type="match status" value="1"/>
</dbReference>
<feature type="compositionally biased region" description="Polar residues" evidence="11">
    <location>
        <begin position="105"/>
        <end position="114"/>
    </location>
</feature>
<reference evidence="13" key="3">
    <citation type="submission" date="2025-09" db="UniProtKB">
        <authorList>
            <consortium name="Ensembl"/>
        </authorList>
    </citation>
    <scope>IDENTIFICATION</scope>
</reference>
<reference evidence="13" key="1">
    <citation type="submission" date="2021-04" db="EMBL/GenBank/DDBJ databases">
        <authorList>
            <consortium name="Wellcome Sanger Institute Data Sharing"/>
        </authorList>
    </citation>
    <scope>NUCLEOTIDE SEQUENCE [LARGE SCALE GENOMIC DNA]</scope>
</reference>
<feature type="signal peptide" evidence="12">
    <location>
        <begin position="1"/>
        <end position="16"/>
    </location>
</feature>
<dbReference type="SMART" id="SM00320">
    <property type="entry name" value="WD40"/>
    <property type="match status" value="4"/>
</dbReference>
<evidence type="ECO:0000256" key="11">
    <source>
        <dbReference type="SAM" id="MobiDB-lite"/>
    </source>
</evidence>
<dbReference type="GeneTree" id="ENSGT00440000033919"/>
<comment type="similarity">
    <text evidence="7">Belongs to the WD repeat UTP18 family.</text>
</comment>
<dbReference type="InterPro" id="IPR036322">
    <property type="entry name" value="WD40_repeat_dom_sf"/>
</dbReference>
<dbReference type="GO" id="GO:0032040">
    <property type="term" value="C:small-subunit processome"/>
    <property type="evidence" value="ECO:0007669"/>
    <property type="project" value="TreeGrafter"/>
</dbReference>
<dbReference type="Ensembl" id="ENSATET00000040035.2">
    <property type="protein sequence ID" value="ENSATEP00000063692.1"/>
    <property type="gene ID" value="ENSATEG00000014973.3"/>
</dbReference>
<evidence type="ECO:0000256" key="7">
    <source>
        <dbReference type="ARBA" id="ARBA00025767"/>
    </source>
</evidence>
<accession>A0A7N6BIW4</accession>
<dbReference type="GO" id="GO:0006364">
    <property type="term" value="P:rRNA processing"/>
    <property type="evidence" value="ECO:0007669"/>
    <property type="project" value="UniProtKB-KW"/>
</dbReference>
<dbReference type="InterPro" id="IPR045161">
    <property type="entry name" value="Utp18"/>
</dbReference>
<dbReference type="AlphaFoldDB" id="A0A7N6BIW4"/>
<evidence type="ECO:0000256" key="9">
    <source>
        <dbReference type="ARBA" id="ARBA00074442"/>
    </source>
</evidence>
<evidence type="ECO:0000256" key="3">
    <source>
        <dbReference type="ARBA" id="ARBA00022553"/>
    </source>
</evidence>
<feature type="region of interest" description="Disordered" evidence="11">
    <location>
        <begin position="100"/>
        <end position="153"/>
    </location>
</feature>
<keyword evidence="5" id="KW-0677">Repeat</keyword>
<feature type="chain" id="PRO_5031091847" description="U3 small nucleolar RNA-associated protein 18 homolog" evidence="12">
    <location>
        <begin position="17"/>
        <end position="480"/>
    </location>
</feature>
<dbReference type="PANTHER" id="PTHR18359:SF0">
    <property type="entry name" value="U3 SMALL NUCLEOLAR RNA-ASSOCIATED PROTEIN 18 HOMOLOG"/>
    <property type="match status" value="1"/>
</dbReference>
<sequence>MLLFTLFCHLAQRVSLQVEVTAGVKVRWCLRHLFAVTEQEDEEQTGTLLVEDRDEESGESDDEDNARLQLQPTRKAAWVDEDDELEEVVDMKHRFRRDLMRGETESTMSKQKLQQRMREQFQKSMGGTPSWAESNVKKKKNKDDDDEEEEDDLLRKTGNFVASSDSLPGGILRMKKCLHANSARPSEDRLSTVQFHPSAQVVMTAGLDQSVSLFQVDGKTNPKIQSIHLEHFPVHKAQFSLDGETVIATSLKNKMFYLYDMMEGRITPVHSVRGLNEARVKEFSVCPDGGALLLTGTNGYLHLLTLKVRLMLCSEFYSSDSLYFIQEGEVYVWDMRSSRCVNRFTDDGCVKGTSLASSRNGQYLACGSQSGVVNVYSQETCLNSANPKPLKAVMNLLTSATSLTFNPSSEILAIGSRAEDEAVRLVHLPSLTVFSNFPVSKRKIVYRASCIDFSPHSGFFSLANNKGHAPLFRLLHYKDF</sequence>
<evidence type="ECO:0000256" key="2">
    <source>
        <dbReference type="ARBA" id="ARBA00022552"/>
    </source>
</evidence>
<dbReference type="PANTHER" id="PTHR18359">
    <property type="entry name" value="WD-REPEAT PROTEIN-RELATED"/>
    <property type="match status" value="1"/>
</dbReference>
<evidence type="ECO:0000256" key="12">
    <source>
        <dbReference type="SAM" id="SignalP"/>
    </source>
</evidence>
<dbReference type="FunFam" id="2.130.10.10:FF:000121">
    <property type="entry name" value="U3 small nucleolar RNA-associated protein 18 homolog"/>
    <property type="match status" value="1"/>
</dbReference>
<keyword evidence="2" id="KW-0698">rRNA processing</keyword>
<keyword evidence="12" id="KW-0732">Signal</keyword>
<evidence type="ECO:0000313" key="14">
    <source>
        <dbReference type="Proteomes" id="UP000265040"/>
    </source>
</evidence>
<feature type="compositionally biased region" description="Polar residues" evidence="11">
    <location>
        <begin position="122"/>
        <end position="133"/>
    </location>
</feature>
<keyword evidence="4" id="KW-0853">WD repeat</keyword>
<dbReference type="SUPFAM" id="SSF50978">
    <property type="entry name" value="WD40 repeat-like"/>
    <property type="match status" value="1"/>
</dbReference>
<feature type="compositionally biased region" description="Acidic residues" evidence="11">
    <location>
        <begin position="52"/>
        <end position="64"/>
    </location>
</feature>
<protein>
    <recommendedName>
        <fullName evidence="9">U3 small nucleolar RNA-associated protein 18 homolog</fullName>
    </recommendedName>
    <alternativeName>
        <fullName evidence="10">WD repeat-containing protein 50</fullName>
    </alternativeName>
</protein>
<dbReference type="InterPro" id="IPR001680">
    <property type="entry name" value="WD40_rpt"/>
</dbReference>
<comment type="function">
    <text evidence="8">Part of the small subunit (SSU) processome, first precursor of the small eukaryotic ribosomal subunit. During the assembly of the SSU processome in the nucleolus, many ribosome biogenesis factors, an RNA chaperone and ribosomal proteins associate with the nascent pre-rRNA and work in concert to generate RNA folding, modifications, rearrangements and cleavage as well as targeted degradation of pre-ribosomal RNA by the RNA exosome. Involved in nucleolar processing of pre-18S ribosomal RNA.</text>
</comment>
<keyword evidence="6" id="KW-0539">Nucleus</keyword>
<evidence type="ECO:0000256" key="5">
    <source>
        <dbReference type="ARBA" id="ARBA00022737"/>
    </source>
</evidence>
<feature type="region of interest" description="Disordered" evidence="11">
    <location>
        <begin position="44"/>
        <end position="71"/>
    </location>
</feature>